<dbReference type="NCBIfam" id="NF008657">
    <property type="entry name" value="PRK11657.1"/>
    <property type="match status" value="1"/>
</dbReference>
<dbReference type="Gene3D" id="3.10.450.70">
    <property type="entry name" value="Disulphide bond isomerase, DsbC/G, N-terminal"/>
    <property type="match status" value="1"/>
</dbReference>
<name>A0A9X7MZA4_PSEDE</name>
<dbReference type="KEGG" id="pden:F1C79_10620"/>
<reference evidence="3 4" key="1">
    <citation type="submission" date="2019-09" db="EMBL/GenBank/DDBJ databases">
        <title>Prosopis cineraria nodule microbiome.</title>
        <authorList>
            <person name="Chaluvadi S.R."/>
            <person name="Ali R."/>
            <person name="Wang X."/>
        </authorList>
    </citation>
    <scope>NUCLEOTIDE SEQUENCE [LARGE SCALE GENOMIC DNA]</scope>
    <source>
        <strain evidence="3 4">BG1</strain>
    </source>
</reference>
<feature type="domain" description="Thioredoxin-like fold" evidence="2">
    <location>
        <begin position="121"/>
        <end position="251"/>
    </location>
</feature>
<protein>
    <recommendedName>
        <fullName evidence="1">Thiol:disulfide interchange protein</fullName>
    </recommendedName>
</protein>
<dbReference type="SUPFAM" id="SSF52833">
    <property type="entry name" value="Thioredoxin-like"/>
    <property type="match status" value="1"/>
</dbReference>
<evidence type="ECO:0000256" key="1">
    <source>
        <dbReference type="RuleBase" id="RU364038"/>
    </source>
</evidence>
<comment type="subcellular location">
    <subcellularLocation>
        <location evidence="1">Periplasm</location>
    </subcellularLocation>
</comment>
<comment type="function">
    <text evidence="1">Required for disulfide bond formation in some periplasmic proteins. Acts by transferring its disulfide bond to other proteins and is reduced in the process.</text>
</comment>
<feature type="chain" id="PRO_5041013524" description="Thiol:disulfide interchange protein" evidence="1">
    <location>
        <begin position="23"/>
        <end position="254"/>
    </location>
</feature>
<dbReference type="Gene3D" id="3.40.30.10">
    <property type="entry name" value="Glutaredoxin"/>
    <property type="match status" value="1"/>
</dbReference>
<dbReference type="Pfam" id="PF13098">
    <property type="entry name" value="Thioredoxin_2"/>
    <property type="match status" value="1"/>
</dbReference>
<dbReference type="PANTHER" id="PTHR35272">
    <property type="entry name" value="THIOL:DISULFIDE INTERCHANGE PROTEIN DSBC-RELATED"/>
    <property type="match status" value="1"/>
</dbReference>
<dbReference type="InterPro" id="IPR051470">
    <property type="entry name" value="Thiol:disulfide_interchange"/>
</dbReference>
<dbReference type="EMBL" id="CP043626">
    <property type="protein sequence ID" value="QEY72030.1"/>
    <property type="molecule type" value="Genomic_DNA"/>
</dbReference>
<dbReference type="InterPro" id="IPR009094">
    <property type="entry name" value="DiS-bond_isomerase_DsbC/G_N_sf"/>
</dbReference>
<keyword evidence="1" id="KW-0676">Redox-active center</keyword>
<evidence type="ECO:0000313" key="3">
    <source>
        <dbReference type="EMBL" id="QEY72030.1"/>
    </source>
</evidence>
<dbReference type="OrthoDB" id="5298214at2"/>
<evidence type="ECO:0000313" key="4">
    <source>
        <dbReference type="Proteomes" id="UP000326659"/>
    </source>
</evidence>
<dbReference type="GO" id="GO:0042597">
    <property type="term" value="C:periplasmic space"/>
    <property type="evidence" value="ECO:0007669"/>
    <property type="project" value="UniProtKB-SubCell"/>
</dbReference>
<feature type="signal peptide" evidence="1">
    <location>
        <begin position="1"/>
        <end position="22"/>
    </location>
</feature>
<dbReference type="InterPro" id="IPR033954">
    <property type="entry name" value="DiS-bond_Isoase_DsbC/G"/>
</dbReference>
<accession>A0A9X7MZA4</accession>
<dbReference type="CDD" id="cd03020">
    <property type="entry name" value="DsbA_DsbC_DsbG"/>
    <property type="match status" value="1"/>
</dbReference>
<comment type="similarity">
    <text evidence="1">Belongs to the thioredoxin family. DsbC subfamily.</text>
</comment>
<gene>
    <name evidence="3" type="primary">dsbG</name>
    <name evidence="3" type="ORF">F1C79_10620</name>
</gene>
<organism evidence="3 4">
    <name type="scientific">Pseudomonas denitrificans</name>
    <dbReference type="NCBI Taxonomy" id="43306"/>
    <lineage>
        <taxon>Bacteria</taxon>
        <taxon>Pseudomonadati</taxon>
        <taxon>Pseudomonadota</taxon>
        <taxon>Gammaproteobacteria</taxon>
        <taxon>Pseudomonadales</taxon>
        <taxon>Pseudomonadaceae</taxon>
        <taxon>Halopseudomonas</taxon>
    </lineage>
</organism>
<dbReference type="RefSeq" id="WP_151187375.1">
    <property type="nucleotide sequence ID" value="NZ_CP043626.1"/>
</dbReference>
<keyword evidence="1" id="KW-0574">Periplasm</keyword>
<dbReference type="Proteomes" id="UP000326659">
    <property type="component" value="Chromosome"/>
</dbReference>
<keyword evidence="1" id="KW-0732">Signal</keyword>
<dbReference type="InterPro" id="IPR012336">
    <property type="entry name" value="Thioredoxin-like_fold"/>
</dbReference>
<proteinExistence type="inferred from homology"/>
<dbReference type="PANTHER" id="PTHR35272:SF4">
    <property type="entry name" value="THIOL:DISULFIDE INTERCHANGE PROTEIN DSBG"/>
    <property type="match status" value="1"/>
</dbReference>
<dbReference type="InterPro" id="IPR036249">
    <property type="entry name" value="Thioredoxin-like_sf"/>
</dbReference>
<evidence type="ECO:0000259" key="2">
    <source>
        <dbReference type="Pfam" id="PF13098"/>
    </source>
</evidence>
<keyword evidence="4" id="KW-1185">Reference proteome</keyword>
<dbReference type="AlphaFoldDB" id="A0A9X7MZA4"/>
<sequence length="254" mass="27760">MKLGHHLPIGLAIALGLGNAQAAEDWPAAIRMVESKGARVVGAFDAPDGLRGYAAEYEGQAMALYLTADGKHVLSGRLFDAQGNDLSREPLERLVFAPMAREMWAKMEKSAWIADGQNDAPRTVYVFTDPNCPYCTQFWQQARPWVDSGKVQLRHIMVGMIKADSMGKAATLLADADSAKALHSHELAGKASPLKPTRQIPESIQHQLDQNMALAEEMGVNATPSIFYLNQKGRLEQVQGAPRPEQLDTLLGEK</sequence>
<dbReference type="SUPFAM" id="SSF54423">
    <property type="entry name" value="DsbC/DsbG N-terminal domain-like"/>
    <property type="match status" value="1"/>
</dbReference>